<evidence type="ECO:0000313" key="2">
    <source>
        <dbReference type="WBParaSite" id="PSU_v2.g11316.t1"/>
    </source>
</evidence>
<name>A0A914XVQ8_9BILA</name>
<evidence type="ECO:0000313" key="1">
    <source>
        <dbReference type="Proteomes" id="UP000887577"/>
    </source>
</evidence>
<sequence length="142" mass="16011">MVESAPISLHHICIKPANPNLLAEMKKNYPETCHDVMEGEVDLFCSPVSKMFASINGLALEYEQKLTAVGCDFDEYCRILSMSDGARRFIQDKLTAATLVYFTFGAEYHQYLTDDVAVLSKLSIPLLMVIAFQPRFDTSYLQ</sequence>
<dbReference type="WBParaSite" id="PSU_v2.g11316.t1">
    <property type="protein sequence ID" value="PSU_v2.g11316.t1"/>
    <property type="gene ID" value="PSU_v2.g11316"/>
</dbReference>
<keyword evidence="1" id="KW-1185">Reference proteome</keyword>
<accession>A0A914XVQ8</accession>
<dbReference type="AlphaFoldDB" id="A0A914XVQ8"/>
<organism evidence="1 2">
    <name type="scientific">Panagrolaimus superbus</name>
    <dbReference type="NCBI Taxonomy" id="310955"/>
    <lineage>
        <taxon>Eukaryota</taxon>
        <taxon>Metazoa</taxon>
        <taxon>Ecdysozoa</taxon>
        <taxon>Nematoda</taxon>
        <taxon>Chromadorea</taxon>
        <taxon>Rhabditida</taxon>
        <taxon>Tylenchina</taxon>
        <taxon>Panagrolaimomorpha</taxon>
        <taxon>Panagrolaimoidea</taxon>
        <taxon>Panagrolaimidae</taxon>
        <taxon>Panagrolaimus</taxon>
    </lineage>
</organism>
<reference evidence="2" key="1">
    <citation type="submission" date="2022-11" db="UniProtKB">
        <authorList>
            <consortium name="WormBaseParasite"/>
        </authorList>
    </citation>
    <scope>IDENTIFICATION</scope>
</reference>
<proteinExistence type="predicted"/>
<dbReference type="Proteomes" id="UP000887577">
    <property type="component" value="Unplaced"/>
</dbReference>
<protein>
    <submittedName>
        <fullName evidence="2">Uncharacterized protein</fullName>
    </submittedName>
</protein>